<accession>A0A7Z2JK08</accession>
<keyword evidence="5 10" id="KW-0812">Transmembrane</keyword>
<dbReference type="KEGG" id="pacs:FAZ98_29410"/>
<dbReference type="AlphaFoldDB" id="A0A7Z2JK08"/>
<evidence type="ECO:0000259" key="12">
    <source>
        <dbReference type="Pfam" id="PF00593"/>
    </source>
</evidence>
<gene>
    <name evidence="14" type="ORF">FAZ98_29410</name>
</gene>
<dbReference type="OrthoDB" id="8732650at2"/>
<evidence type="ECO:0000256" key="5">
    <source>
        <dbReference type="ARBA" id="ARBA00022692"/>
    </source>
</evidence>
<feature type="domain" description="TonB-dependent receptor plug" evidence="13">
    <location>
        <begin position="74"/>
        <end position="174"/>
    </location>
</feature>
<dbReference type="InterPro" id="IPR012910">
    <property type="entry name" value="Plug_dom"/>
</dbReference>
<dbReference type="InterPro" id="IPR039426">
    <property type="entry name" value="TonB-dep_rcpt-like"/>
</dbReference>
<dbReference type="PANTHER" id="PTHR32552:SF82">
    <property type="entry name" value="FCUA PROTEIN"/>
    <property type="match status" value="1"/>
</dbReference>
<dbReference type="InterPro" id="IPR000531">
    <property type="entry name" value="Beta-barrel_TonB"/>
</dbReference>
<evidence type="ECO:0000256" key="1">
    <source>
        <dbReference type="ARBA" id="ARBA00004571"/>
    </source>
</evidence>
<keyword evidence="15" id="KW-1185">Reference proteome</keyword>
<dbReference type="GO" id="GO:0015891">
    <property type="term" value="P:siderophore transport"/>
    <property type="evidence" value="ECO:0007669"/>
    <property type="project" value="InterPro"/>
</dbReference>
<evidence type="ECO:0000313" key="14">
    <source>
        <dbReference type="EMBL" id="QGZ65945.1"/>
    </source>
</evidence>
<dbReference type="InterPro" id="IPR037066">
    <property type="entry name" value="Plug_dom_sf"/>
</dbReference>
<dbReference type="Gene3D" id="2.170.130.10">
    <property type="entry name" value="TonB-dependent receptor, plug domain"/>
    <property type="match status" value="1"/>
</dbReference>
<dbReference type="InterPro" id="IPR036942">
    <property type="entry name" value="Beta-barrel_TonB_sf"/>
</dbReference>
<dbReference type="SUPFAM" id="SSF56935">
    <property type="entry name" value="Porins"/>
    <property type="match status" value="1"/>
</dbReference>
<evidence type="ECO:0000256" key="11">
    <source>
        <dbReference type="RuleBase" id="RU003357"/>
    </source>
</evidence>
<keyword evidence="8 14" id="KW-0675">Receptor</keyword>
<dbReference type="InterPro" id="IPR010105">
    <property type="entry name" value="TonB_sidphr_rcpt"/>
</dbReference>
<dbReference type="NCBIfam" id="TIGR01783">
    <property type="entry name" value="TonB-siderophor"/>
    <property type="match status" value="1"/>
</dbReference>
<dbReference type="Pfam" id="PF07715">
    <property type="entry name" value="Plug"/>
    <property type="match status" value="1"/>
</dbReference>
<keyword evidence="4 10" id="KW-1134">Transmembrane beta strand</keyword>
<keyword evidence="9 10" id="KW-0998">Cell outer membrane</keyword>
<evidence type="ECO:0000256" key="7">
    <source>
        <dbReference type="ARBA" id="ARBA00023136"/>
    </source>
</evidence>
<evidence type="ECO:0000313" key="15">
    <source>
        <dbReference type="Proteomes" id="UP000433577"/>
    </source>
</evidence>
<evidence type="ECO:0000256" key="3">
    <source>
        <dbReference type="ARBA" id="ARBA00022448"/>
    </source>
</evidence>
<reference evidence="14 15" key="1">
    <citation type="submission" date="2019-12" db="EMBL/GenBank/DDBJ databases">
        <title>Paraburkholderia acidiphila 7Q-K02 sp. nov and Paraburkholderia acidisoli DHF22 sp. nov., two strains isolated from forest soil.</title>
        <authorList>
            <person name="Gao Z."/>
            <person name="Qiu L."/>
        </authorList>
    </citation>
    <scope>NUCLEOTIDE SEQUENCE [LARGE SCALE GENOMIC DNA]</scope>
    <source>
        <strain evidence="14 15">DHF22</strain>
    </source>
</reference>
<dbReference type="PROSITE" id="PS52016">
    <property type="entry name" value="TONB_DEPENDENT_REC_3"/>
    <property type="match status" value="1"/>
</dbReference>
<proteinExistence type="inferred from homology"/>
<evidence type="ECO:0000256" key="6">
    <source>
        <dbReference type="ARBA" id="ARBA00023077"/>
    </source>
</evidence>
<dbReference type="Pfam" id="PF00593">
    <property type="entry name" value="TonB_dep_Rec_b-barrel"/>
    <property type="match status" value="1"/>
</dbReference>
<evidence type="ECO:0000256" key="2">
    <source>
        <dbReference type="ARBA" id="ARBA00009810"/>
    </source>
</evidence>
<comment type="similarity">
    <text evidence="2 10 11">Belongs to the TonB-dependent receptor family.</text>
</comment>
<keyword evidence="7 10" id="KW-0472">Membrane</keyword>
<dbReference type="PANTHER" id="PTHR32552">
    <property type="entry name" value="FERRICHROME IRON RECEPTOR-RELATED"/>
    <property type="match status" value="1"/>
</dbReference>
<dbReference type="EMBL" id="CP046916">
    <property type="protein sequence ID" value="QGZ65945.1"/>
    <property type="molecule type" value="Genomic_DNA"/>
</dbReference>
<evidence type="ECO:0000256" key="10">
    <source>
        <dbReference type="PROSITE-ProRule" id="PRU01360"/>
    </source>
</evidence>
<evidence type="ECO:0000256" key="8">
    <source>
        <dbReference type="ARBA" id="ARBA00023170"/>
    </source>
</evidence>
<sequence length="710" mass="76955">MALSVIAYGGFADHRAVAAEPAAAADVAASPAPASAPQGEATLATISVQSKKAAAASPYAAKTVQSGPYRGVDALDVPATVNVVTSDLLKAQAASGLYDGLRNVAGVVRQQLSGIAYDQLSVRGIALDNRNSYLLNGVLPVDNNIWMPMEDKDRVEVLKGASAVYYGFMVPAGVVDMVTKRAGDEPVTSASIVADSHGSIGAHADLARRFGTDKQFGIRVNAMDEHVETPIDGDRGYRRFESVALDWRATQRLSFKYDLEHIDERVVEQAGITPLAASNGVITLPRLPDASTLLSPNDKKTNATAMSQLFRADYLFNDNWSANVSVGQSITQRDRWLWIMQKYNVNTGTGTLQGSKQNGQFYESKVVRAEANGLFDTGSIHHDLTFGVSQTWQFQPNFTTYYYTATQNLYNPVSITNLTAAGSKAFYAQHSSNAGAYVFDRIDLTSRLQFTPGVRYSDFHQTQAFTATQDVHHTSPTASLLFKLTPQSSVYASYIEGLESAGTAPATAANAYQALPAAVSRQEEVGLRHRFSNDSVFSVALFQIRQPSASLNADNVYALDGNGRYRGVEFSYQGDITRDLSIVTTAMWLNAKLVDSTDATTLGKTPENTPRYTGSVFLNYRVPQLAGFSINGGAYFVGSRPINDANQAYIPGYTLFTAGARYDTQLFGKHASFQLNVENAFNKHYWASAGSSQLGIGLERTFILTSTFDF</sequence>
<dbReference type="GO" id="GO:0015344">
    <property type="term" value="F:siderophore uptake transmembrane transporter activity"/>
    <property type="evidence" value="ECO:0007669"/>
    <property type="project" value="TreeGrafter"/>
</dbReference>
<organism evidence="14 15">
    <name type="scientific">Paraburkholderia acidisoli</name>
    <dbReference type="NCBI Taxonomy" id="2571748"/>
    <lineage>
        <taxon>Bacteria</taxon>
        <taxon>Pseudomonadati</taxon>
        <taxon>Pseudomonadota</taxon>
        <taxon>Betaproteobacteria</taxon>
        <taxon>Burkholderiales</taxon>
        <taxon>Burkholderiaceae</taxon>
        <taxon>Paraburkholderia</taxon>
    </lineage>
</organism>
<comment type="subcellular location">
    <subcellularLocation>
        <location evidence="1 10">Cell outer membrane</location>
        <topology evidence="1 10">Multi-pass membrane protein</topology>
    </subcellularLocation>
</comment>
<evidence type="ECO:0000256" key="4">
    <source>
        <dbReference type="ARBA" id="ARBA00022452"/>
    </source>
</evidence>
<evidence type="ECO:0000259" key="13">
    <source>
        <dbReference type="Pfam" id="PF07715"/>
    </source>
</evidence>
<keyword evidence="6 11" id="KW-0798">TonB box</keyword>
<evidence type="ECO:0000256" key="9">
    <source>
        <dbReference type="ARBA" id="ARBA00023237"/>
    </source>
</evidence>
<dbReference type="GO" id="GO:0038023">
    <property type="term" value="F:signaling receptor activity"/>
    <property type="evidence" value="ECO:0007669"/>
    <property type="project" value="InterPro"/>
</dbReference>
<protein>
    <submittedName>
        <fullName evidence="14">TonB-dependent siderophore receptor</fullName>
    </submittedName>
</protein>
<dbReference type="Gene3D" id="2.40.170.20">
    <property type="entry name" value="TonB-dependent receptor, beta-barrel domain"/>
    <property type="match status" value="1"/>
</dbReference>
<dbReference type="Proteomes" id="UP000433577">
    <property type="component" value="Chromosome 4"/>
</dbReference>
<name>A0A7Z2JK08_9BURK</name>
<feature type="domain" description="TonB-dependent receptor-like beta-barrel" evidence="12">
    <location>
        <begin position="252"/>
        <end position="679"/>
    </location>
</feature>
<keyword evidence="3 10" id="KW-0813">Transport</keyword>
<dbReference type="CDD" id="cd01347">
    <property type="entry name" value="ligand_gated_channel"/>
    <property type="match status" value="1"/>
</dbReference>
<dbReference type="GO" id="GO:0009279">
    <property type="term" value="C:cell outer membrane"/>
    <property type="evidence" value="ECO:0007669"/>
    <property type="project" value="UniProtKB-SubCell"/>
</dbReference>